<dbReference type="Pfam" id="PF13472">
    <property type="entry name" value="Lipase_GDSL_2"/>
    <property type="match status" value="1"/>
</dbReference>
<keyword evidence="1" id="KW-0732">Signal</keyword>
<feature type="signal peptide" evidence="1">
    <location>
        <begin position="1"/>
        <end position="21"/>
    </location>
</feature>
<reference evidence="3 4" key="1">
    <citation type="submission" date="2023-10" db="EMBL/GenBank/DDBJ databases">
        <authorList>
            <person name="Maclean D."/>
            <person name="Macfadyen A."/>
        </authorList>
    </citation>
    <scope>NUCLEOTIDE SEQUENCE [LARGE SCALE GENOMIC DNA]</scope>
</reference>
<dbReference type="SUPFAM" id="SSF52266">
    <property type="entry name" value="SGNH hydrolase"/>
    <property type="match status" value="1"/>
</dbReference>
<proteinExistence type="predicted"/>
<sequence length="289" mass="31883">MTASRAAAWLMLGLCAQRCAAQLPGMPLPAQCVGAAEGPAPRSDLNWPANETKLAQSMRQVDQGQGAEIIFYGDSIFWEYTGENLNGAPTKADLARKAILDKDFANHSYEVAAIPGDESGNLLWRLETGGEFPTIHMPKTVVILIGTNDLSYSDCHEDQQELLNAAPGIVNRVTQIVTYIHTKSPKTQIVLLGILPRGGLYWEKDQAWIWPNRYTAAIAAVNAGYYALAEALPQYVKYVYCGKPYAYEYGMNFEYVEDGIHPNQKGLELLAQCIQKDVDTDLATPMYTN</sequence>
<evidence type="ECO:0000256" key="1">
    <source>
        <dbReference type="SAM" id="SignalP"/>
    </source>
</evidence>
<protein>
    <recommendedName>
        <fullName evidence="2">SGNH hydrolase-type esterase domain-containing protein</fullName>
    </recommendedName>
</protein>
<feature type="domain" description="SGNH hydrolase-type esterase" evidence="2">
    <location>
        <begin position="71"/>
        <end position="266"/>
    </location>
</feature>
<accession>A0AAV1HU69</accession>
<dbReference type="Gene3D" id="3.40.50.1110">
    <property type="entry name" value="SGNH hydrolase"/>
    <property type="match status" value="1"/>
</dbReference>
<evidence type="ECO:0000313" key="3">
    <source>
        <dbReference type="EMBL" id="CAK0745832.1"/>
    </source>
</evidence>
<organism evidence="3 4">
    <name type="scientific">Coccomyxa viridis</name>
    <dbReference type="NCBI Taxonomy" id="1274662"/>
    <lineage>
        <taxon>Eukaryota</taxon>
        <taxon>Viridiplantae</taxon>
        <taxon>Chlorophyta</taxon>
        <taxon>core chlorophytes</taxon>
        <taxon>Trebouxiophyceae</taxon>
        <taxon>Trebouxiophyceae incertae sedis</taxon>
        <taxon>Coccomyxaceae</taxon>
        <taxon>Coccomyxa</taxon>
    </lineage>
</organism>
<dbReference type="InterPro" id="IPR051532">
    <property type="entry name" value="Ester_Hydrolysis_Enzymes"/>
</dbReference>
<dbReference type="PANTHER" id="PTHR30383:SF29">
    <property type="entry name" value="SGNH HYDROLASE-TYPE ESTERASE DOMAIN-CONTAINING PROTEIN"/>
    <property type="match status" value="1"/>
</dbReference>
<dbReference type="InterPro" id="IPR036514">
    <property type="entry name" value="SGNH_hydro_sf"/>
</dbReference>
<feature type="chain" id="PRO_5043572706" description="SGNH hydrolase-type esterase domain-containing protein" evidence="1">
    <location>
        <begin position="22"/>
        <end position="289"/>
    </location>
</feature>
<evidence type="ECO:0000313" key="4">
    <source>
        <dbReference type="Proteomes" id="UP001314263"/>
    </source>
</evidence>
<dbReference type="EMBL" id="CAUYUE010000002">
    <property type="protein sequence ID" value="CAK0745832.1"/>
    <property type="molecule type" value="Genomic_DNA"/>
</dbReference>
<evidence type="ECO:0000259" key="2">
    <source>
        <dbReference type="Pfam" id="PF13472"/>
    </source>
</evidence>
<comment type="caution">
    <text evidence="3">The sequence shown here is derived from an EMBL/GenBank/DDBJ whole genome shotgun (WGS) entry which is preliminary data.</text>
</comment>
<keyword evidence="4" id="KW-1185">Reference proteome</keyword>
<dbReference type="AlphaFoldDB" id="A0AAV1HU69"/>
<gene>
    <name evidence="3" type="ORF">CVIRNUC_001648</name>
</gene>
<dbReference type="PANTHER" id="PTHR30383">
    <property type="entry name" value="THIOESTERASE 1/PROTEASE 1/LYSOPHOSPHOLIPASE L1"/>
    <property type="match status" value="1"/>
</dbReference>
<dbReference type="InterPro" id="IPR013830">
    <property type="entry name" value="SGNH_hydro"/>
</dbReference>
<name>A0AAV1HU69_9CHLO</name>
<dbReference type="Proteomes" id="UP001314263">
    <property type="component" value="Unassembled WGS sequence"/>
</dbReference>